<organism evidence="4 5">
    <name type="scientific">Salinisphaera dokdonensis CL-ES53</name>
    <dbReference type="NCBI Taxonomy" id="1304272"/>
    <lineage>
        <taxon>Bacteria</taxon>
        <taxon>Pseudomonadati</taxon>
        <taxon>Pseudomonadota</taxon>
        <taxon>Gammaproteobacteria</taxon>
        <taxon>Salinisphaerales</taxon>
        <taxon>Salinisphaeraceae</taxon>
        <taxon>Salinisphaera</taxon>
    </lineage>
</organism>
<dbReference type="GO" id="GO:0016757">
    <property type="term" value="F:glycosyltransferase activity"/>
    <property type="evidence" value="ECO:0007669"/>
    <property type="project" value="UniProtKB-KW"/>
</dbReference>
<evidence type="ECO:0000259" key="2">
    <source>
        <dbReference type="Pfam" id="PF00156"/>
    </source>
</evidence>
<dbReference type="EMBL" id="APND01000003">
    <property type="protein sequence ID" value="MES1929722.1"/>
    <property type="molecule type" value="Genomic_DNA"/>
</dbReference>
<dbReference type="Proteomes" id="UP001460888">
    <property type="component" value="Unassembled WGS sequence"/>
</dbReference>
<dbReference type="RefSeq" id="WP_353111225.1">
    <property type="nucleotide sequence ID" value="NZ_APND01000003.1"/>
</dbReference>
<gene>
    <name evidence="4" type="ORF">SADO_10709</name>
</gene>
<dbReference type="Pfam" id="PF18912">
    <property type="entry name" value="DZR_2"/>
    <property type="match status" value="1"/>
</dbReference>
<proteinExistence type="inferred from homology"/>
<evidence type="ECO:0000256" key="1">
    <source>
        <dbReference type="ARBA" id="ARBA00008007"/>
    </source>
</evidence>
<dbReference type="Gene3D" id="3.40.50.2020">
    <property type="match status" value="1"/>
</dbReference>
<feature type="domain" description="Double zinc ribbon" evidence="3">
    <location>
        <begin position="14"/>
        <end position="68"/>
    </location>
</feature>
<keyword evidence="4" id="KW-0808">Transferase</keyword>
<dbReference type="InterPro" id="IPR029057">
    <property type="entry name" value="PRTase-like"/>
</dbReference>
<dbReference type="PANTHER" id="PTHR47505:SF1">
    <property type="entry name" value="DNA UTILIZATION PROTEIN YHGH"/>
    <property type="match status" value="1"/>
</dbReference>
<keyword evidence="4" id="KW-0328">Glycosyltransferase</keyword>
<dbReference type="InterPro" id="IPR044005">
    <property type="entry name" value="DZR_2"/>
</dbReference>
<keyword evidence="5" id="KW-1185">Reference proteome</keyword>
<reference evidence="4 5" key="1">
    <citation type="submission" date="2013-03" db="EMBL/GenBank/DDBJ databases">
        <title>Salinisphaera dokdonensis CL-ES53 Genome Sequencing.</title>
        <authorList>
            <person name="Li C."/>
            <person name="Lai Q."/>
            <person name="Shao Z."/>
        </authorList>
    </citation>
    <scope>NUCLEOTIDE SEQUENCE [LARGE SCALE GENOMIC DNA]</scope>
    <source>
        <strain evidence="4 5">CL-ES53</strain>
    </source>
</reference>
<dbReference type="InterPro" id="IPR000836">
    <property type="entry name" value="PRTase_dom"/>
</dbReference>
<sequence>MSILDGWLKSAQIALFGPRCLLCSAPAPLHRELCAACLHDLPWLTTACRHCALPLATKRAGDTCPACRSRTAFDRGVAAFHYAPPIDWLVTRLKFQGRLNHARLLGDLLAAHIVDPSKEQTIDPPEALVPIPLHAAGYRRRGFNQAERIATRLGPALGAPIRAGVLQRVRDTQRQSQLPASQRAANVRDAFEAASRLDDAHIAIVDDVVTTGHTATAVARTLRAAGAARVDLYCVARA</sequence>
<comment type="similarity">
    <text evidence="1">Belongs to the ComF/GntX family.</text>
</comment>
<evidence type="ECO:0000313" key="4">
    <source>
        <dbReference type="EMBL" id="MES1929722.1"/>
    </source>
</evidence>
<dbReference type="CDD" id="cd06223">
    <property type="entry name" value="PRTases_typeI"/>
    <property type="match status" value="1"/>
</dbReference>
<evidence type="ECO:0000259" key="3">
    <source>
        <dbReference type="Pfam" id="PF18912"/>
    </source>
</evidence>
<evidence type="ECO:0000313" key="5">
    <source>
        <dbReference type="Proteomes" id="UP001460888"/>
    </source>
</evidence>
<feature type="domain" description="Phosphoribosyltransferase" evidence="2">
    <location>
        <begin position="139"/>
        <end position="236"/>
    </location>
</feature>
<dbReference type="InterPro" id="IPR051910">
    <property type="entry name" value="ComF/GntX_DNA_util-trans"/>
</dbReference>
<dbReference type="Pfam" id="PF00156">
    <property type="entry name" value="Pribosyltran"/>
    <property type="match status" value="1"/>
</dbReference>
<accession>A0ABV2B1E6</accession>
<name>A0ABV2B1E6_9GAMM</name>
<dbReference type="SUPFAM" id="SSF53271">
    <property type="entry name" value="PRTase-like"/>
    <property type="match status" value="1"/>
</dbReference>
<dbReference type="PANTHER" id="PTHR47505">
    <property type="entry name" value="DNA UTILIZATION PROTEIN YHGH"/>
    <property type="match status" value="1"/>
</dbReference>
<comment type="caution">
    <text evidence="4">The sequence shown here is derived from an EMBL/GenBank/DDBJ whole genome shotgun (WGS) entry which is preliminary data.</text>
</comment>
<protein>
    <submittedName>
        <fullName evidence="4">Phosphoribosyltransferase</fullName>
    </submittedName>
</protein>